<dbReference type="AlphaFoldDB" id="A0A7I9ZP56"/>
<dbReference type="EMBL" id="BLLB01000002">
    <property type="protein sequence ID" value="GFH02775.1"/>
    <property type="molecule type" value="Genomic_DNA"/>
</dbReference>
<accession>A0A7I9ZP56</accession>
<dbReference type="Proteomes" id="UP000465304">
    <property type="component" value="Unassembled WGS sequence"/>
</dbReference>
<dbReference type="RefSeq" id="WP_163889990.1">
    <property type="nucleotide sequence ID" value="NZ_BLLB01000002.1"/>
</dbReference>
<comment type="caution">
    <text evidence="1">The sequence shown here is derived from an EMBL/GenBank/DDBJ whole genome shotgun (WGS) entry which is preliminary data.</text>
</comment>
<proteinExistence type="predicted"/>
<sequence>MPFTPPLSAGDLRDGWRSLAQHLTADQVEHLSAMERHPAYAFRPGFLLLEALELIQPGWAAEYAVALAVR</sequence>
<organism evidence="1 2">
    <name type="scientific">Mycolicibacterium hippocampi</name>
    <dbReference type="NCBI Taxonomy" id="659824"/>
    <lineage>
        <taxon>Bacteria</taxon>
        <taxon>Bacillati</taxon>
        <taxon>Actinomycetota</taxon>
        <taxon>Actinomycetes</taxon>
        <taxon>Mycobacteriales</taxon>
        <taxon>Mycobacteriaceae</taxon>
        <taxon>Mycolicibacterium</taxon>
    </lineage>
</organism>
<name>A0A7I9ZP56_9MYCO</name>
<gene>
    <name evidence="1" type="ORF">MHIP_32580</name>
</gene>
<evidence type="ECO:0000313" key="2">
    <source>
        <dbReference type="Proteomes" id="UP000465304"/>
    </source>
</evidence>
<protein>
    <submittedName>
        <fullName evidence="1">Uncharacterized protein</fullName>
    </submittedName>
</protein>
<evidence type="ECO:0000313" key="1">
    <source>
        <dbReference type="EMBL" id="GFH02775.1"/>
    </source>
</evidence>
<reference evidence="1 2" key="1">
    <citation type="journal article" date="2019" name="Emerg. Microbes Infect.">
        <title>Comprehensive subspecies identification of 175 nontuberculous mycobacteria species based on 7547 genomic profiles.</title>
        <authorList>
            <person name="Matsumoto Y."/>
            <person name="Kinjo T."/>
            <person name="Motooka D."/>
            <person name="Nabeya D."/>
            <person name="Jung N."/>
            <person name="Uechi K."/>
            <person name="Horii T."/>
            <person name="Iida T."/>
            <person name="Fujita J."/>
            <person name="Nakamura S."/>
        </authorList>
    </citation>
    <scope>NUCLEOTIDE SEQUENCE [LARGE SCALE GENOMIC DNA]</scope>
    <source>
        <strain evidence="1 2">JCM 30996</strain>
    </source>
</reference>
<keyword evidence="2" id="KW-1185">Reference proteome</keyword>